<dbReference type="GO" id="GO:0016831">
    <property type="term" value="F:carboxy-lyase activity"/>
    <property type="evidence" value="ECO:0007669"/>
    <property type="project" value="InterPro"/>
</dbReference>
<dbReference type="SUPFAM" id="SSF51556">
    <property type="entry name" value="Metallo-dependent hydrolases"/>
    <property type="match status" value="1"/>
</dbReference>
<feature type="domain" description="Amidohydrolase-related" evidence="2">
    <location>
        <begin position="5"/>
        <end position="279"/>
    </location>
</feature>
<dbReference type="InterPro" id="IPR006680">
    <property type="entry name" value="Amidohydro-rel"/>
</dbReference>
<name>A0A848H4W4_9BURK</name>
<organism evidence="3 4">
    <name type="scientific">Ramlibacter agri</name>
    <dbReference type="NCBI Taxonomy" id="2728837"/>
    <lineage>
        <taxon>Bacteria</taxon>
        <taxon>Pseudomonadati</taxon>
        <taxon>Pseudomonadota</taxon>
        <taxon>Betaproteobacteria</taxon>
        <taxon>Burkholderiales</taxon>
        <taxon>Comamonadaceae</taxon>
        <taxon>Ramlibacter</taxon>
    </lineage>
</organism>
<evidence type="ECO:0000313" key="4">
    <source>
        <dbReference type="Proteomes" id="UP000541185"/>
    </source>
</evidence>
<evidence type="ECO:0000313" key="3">
    <source>
        <dbReference type="EMBL" id="NML44571.1"/>
    </source>
</evidence>
<dbReference type="InterPro" id="IPR032465">
    <property type="entry name" value="ACMSD"/>
</dbReference>
<dbReference type="InterPro" id="IPR032466">
    <property type="entry name" value="Metal_Hydrolase"/>
</dbReference>
<accession>A0A848H4W4</accession>
<reference evidence="3 4" key="1">
    <citation type="submission" date="2020-04" db="EMBL/GenBank/DDBJ databases">
        <title>Ramlibacter sp. G-1-2-2 isolated from soil.</title>
        <authorList>
            <person name="Dahal R.H."/>
        </authorList>
    </citation>
    <scope>NUCLEOTIDE SEQUENCE [LARGE SCALE GENOMIC DNA]</scope>
    <source>
        <strain evidence="3 4">G-1-2-2</strain>
    </source>
</reference>
<keyword evidence="1" id="KW-0456">Lyase</keyword>
<dbReference type="GO" id="GO:0016787">
    <property type="term" value="F:hydrolase activity"/>
    <property type="evidence" value="ECO:0007669"/>
    <property type="project" value="UniProtKB-KW"/>
</dbReference>
<dbReference type="Pfam" id="PF04909">
    <property type="entry name" value="Amidohydro_2"/>
    <property type="match status" value="1"/>
</dbReference>
<dbReference type="RefSeq" id="WP_169418691.1">
    <property type="nucleotide sequence ID" value="NZ_JABBFX010000001.1"/>
</dbReference>
<keyword evidence="4" id="KW-1185">Reference proteome</keyword>
<evidence type="ECO:0000256" key="1">
    <source>
        <dbReference type="ARBA" id="ARBA00023239"/>
    </source>
</evidence>
<evidence type="ECO:0000259" key="2">
    <source>
        <dbReference type="Pfam" id="PF04909"/>
    </source>
</evidence>
<keyword evidence="3" id="KW-0378">Hydrolase</keyword>
<dbReference type="Gene3D" id="3.20.20.140">
    <property type="entry name" value="Metal-dependent hydrolases"/>
    <property type="match status" value="1"/>
</dbReference>
<protein>
    <submittedName>
        <fullName evidence="3">Amidohydrolase</fullName>
    </submittedName>
</protein>
<gene>
    <name evidence="3" type="ORF">HHL11_12465</name>
</gene>
<dbReference type="AlphaFoldDB" id="A0A848H4W4"/>
<dbReference type="EMBL" id="JABBFX010000001">
    <property type="protein sequence ID" value="NML44571.1"/>
    <property type="molecule type" value="Genomic_DNA"/>
</dbReference>
<dbReference type="PANTHER" id="PTHR21240:SF19">
    <property type="entry name" value="CATALYTIC_ HYDROLASE"/>
    <property type="match status" value="1"/>
</dbReference>
<sequence>MKITDAQVHVWQAHSAERPWPPESLSQPGGFVAVPGARPHRAEPLGGAEMVAMMDAAGVDRAVIVPPSPAGDSNLFALETAAAWPGRFAVMGRFDPLAADAREQLAGWLEQPHMAGIRMTFHKPQWSRWLEGDDEAIAWFWADCERLGIPLMLMAPGRLDAVARVARKHPGLTLVVDHLGLHSNLRDAQCWPDVLGLLPLANLPNVAVKASAMPCYSSETYPFRNLNGMLEAVYNAFGPRRFCWGSDVSRLPCSYRQAVDHFLEELDFIPAADQPWVMGQALSALLRF</sequence>
<proteinExistence type="predicted"/>
<dbReference type="Proteomes" id="UP000541185">
    <property type="component" value="Unassembled WGS sequence"/>
</dbReference>
<comment type="caution">
    <text evidence="3">The sequence shown here is derived from an EMBL/GenBank/DDBJ whole genome shotgun (WGS) entry which is preliminary data.</text>
</comment>
<dbReference type="PANTHER" id="PTHR21240">
    <property type="entry name" value="2-AMINO-3-CARBOXYLMUCONATE-6-SEMIALDEHYDE DECARBOXYLASE"/>
    <property type="match status" value="1"/>
</dbReference>